<name>A0ABQ9TZJ4_SAGOE</name>
<protein>
    <submittedName>
        <fullName evidence="1">Uncharacterized protein</fullName>
    </submittedName>
</protein>
<keyword evidence="2" id="KW-1185">Reference proteome</keyword>
<proteinExistence type="predicted"/>
<evidence type="ECO:0000313" key="1">
    <source>
        <dbReference type="EMBL" id="KAK2089905.1"/>
    </source>
</evidence>
<organism evidence="1 2">
    <name type="scientific">Saguinus oedipus</name>
    <name type="common">Cotton-top tamarin</name>
    <name type="synonym">Oedipomidas oedipus</name>
    <dbReference type="NCBI Taxonomy" id="9490"/>
    <lineage>
        <taxon>Eukaryota</taxon>
        <taxon>Metazoa</taxon>
        <taxon>Chordata</taxon>
        <taxon>Craniata</taxon>
        <taxon>Vertebrata</taxon>
        <taxon>Euteleostomi</taxon>
        <taxon>Mammalia</taxon>
        <taxon>Eutheria</taxon>
        <taxon>Euarchontoglires</taxon>
        <taxon>Primates</taxon>
        <taxon>Haplorrhini</taxon>
        <taxon>Platyrrhini</taxon>
        <taxon>Cebidae</taxon>
        <taxon>Callitrichinae</taxon>
        <taxon>Saguinus</taxon>
    </lineage>
</organism>
<accession>A0ABQ9TZJ4</accession>
<sequence length="70" mass="7611">MATWDAAVDTHQLEELRLGSRLGRDYVGTGFGGVQITFGIILKDSSIILPPQRLSVGHIGKSLGRKEEAF</sequence>
<gene>
    <name evidence="1" type="ORF">P7K49_032571</name>
</gene>
<evidence type="ECO:0000313" key="2">
    <source>
        <dbReference type="Proteomes" id="UP001266305"/>
    </source>
</evidence>
<dbReference type="Proteomes" id="UP001266305">
    <property type="component" value="Unassembled WGS sequence"/>
</dbReference>
<feature type="non-terminal residue" evidence="1">
    <location>
        <position position="70"/>
    </location>
</feature>
<dbReference type="EMBL" id="JASSZA010000018">
    <property type="protein sequence ID" value="KAK2089905.1"/>
    <property type="molecule type" value="Genomic_DNA"/>
</dbReference>
<comment type="caution">
    <text evidence="1">The sequence shown here is derived from an EMBL/GenBank/DDBJ whole genome shotgun (WGS) entry which is preliminary data.</text>
</comment>
<reference evidence="1 2" key="1">
    <citation type="submission" date="2023-05" db="EMBL/GenBank/DDBJ databases">
        <title>B98-5 Cell Line De Novo Hybrid Assembly: An Optical Mapping Approach.</title>
        <authorList>
            <person name="Kananen K."/>
            <person name="Auerbach J.A."/>
            <person name="Kautto E."/>
            <person name="Blachly J.S."/>
        </authorList>
    </citation>
    <scope>NUCLEOTIDE SEQUENCE [LARGE SCALE GENOMIC DNA]</scope>
    <source>
        <strain evidence="1">B95-8</strain>
        <tissue evidence="1">Cell line</tissue>
    </source>
</reference>